<sequence length="50" mass="5945">MTHSEQSIYIKELGRLIDDYYKCPLDKVREQIQRDIVLLSTVLDSDKHHT</sequence>
<reference evidence="1 2" key="1">
    <citation type="submission" date="2021-01" db="EMBL/GenBank/DDBJ databases">
        <title>Genomic Encyclopedia of Type Strains, Phase IV (KMG-IV): sequencing the most valuable type-strain genomes for metagenomic binning, comparative biology and taxonomic classification.</title>
        <authorList>
            <person name="Goeker M."/>
        </authorList>
    </citation>
    <scope>NUCLEOTIDE SEQUENCE [LARGE SCALE GENOMIC DNA]</scope>
    <source>
        <strain evidence="1 2">DSM 105482</strain>
    </source>
</reference>
<name>A0ABS2QP88_9BACI</name>
<accession>A0ABS2QP88</accession>
<dbReference type="Proteomes" id="UP000823486">
    <property type="component" value="Unassembled WGS sequence"/>
</dbReference>
<protein>
    <recommendedName>
        <fullName evidence="3">Sporulation histidine kinase inhibitor Sda</fullName>
    </recommendedName>
</protein>
<proteinExistence type="predicted"/>
<evidence type="ECO:0000313" key="1">
    <source>
        <dbReference type="EMBL" id="MBM7694519.1"/>
    </source>
</evidence>
<comment type="caution">
    <text evidence="1">The sequence shown here is derived from an EMBL/GenBank/DDBJ whole genome shotgun (WGS) entry which is preliminary data.</text>
</comment>
<dbReference type="RefSeq" id="WP_204547234.1">
    <property type="nucleotide sequence ID" value="NZ_JAFBFI010000026.1"/>
</dbReference>
<organism evidence="1 2">
    <name type="scientific">Peribacillus deserti</name>
    <dbReference type="NCBI Taxonomy" id="673318"/>
    <lineage>
        <taxon>Bacteria</taxon>
        <taxon>Bacillati</taxon>
        <taxon>Bacillota</taxon>
        <taxon>Bacilli</taxon>
        <taxon>Bacillales</taxon>
        <taxon>Bacillaceae</taxon>
        <taxon>Peribacillus</taxon>
    </lineage>
</organism>
<keyword evidence="2" id="KW-1185">Reference proteome</keyword>
<gene>
    <name evidence="1" type="ORF">JOC77_003982</name>
</gene>
<evidence type="ECO:0008006" key="3">
    <source>
        <dbReference type="Google" id="ProtNLM"/>
    </source>
</evidence>
<dbReference type="EMBL" id="JAFBFI010000026">
    <property type="protein sequence ID" value="MBM7694519.1"/>
    <property type="molecule type" value="Genomic_DNA"/>
</dbReference>
<evidence type="ECO:0000313" key="2">
    <source>
        <dbReference type="Proteomes" id="UP000823486"/>
    </source>
</evidence>